<evidence type="ECO:0000256" key="3">
    <source>
        <dbReference type="ARBA" id="ARBA00023242"/>
    </source>
</evidence>
<evidence type="ECO:0000256" key="1">
    <source>
        <dbReference type="ARBA" id="ARBA00023015"/>
    </source>
</evidence>
<keyword evidence="3" id="KW-0539">Nucleus</keyword>
<dbReference type="GO" id="GO:0003712">
    <property type="term" value="F:transcription coregulator activity"/>
    <property type="evidence" value="ECO:0007669"/>
    <property type="project" value="TreeGrafter"/>
</dbReference>
<feature type="compositionally biased region" description="Acidic residues" evidence="4">
    <location>
        <begin position="225"/>
        <end position="234"/>
    </location>
</feature>
<protein>
    <submittedName>
        <fullName evidence="5">Uncharacterized protein</fullName>
    </submittedName>
</protein>
<reference evidence="6" key="1">
    <citation type="journal article" date="2017" name="Front. Plant Sci.">
        <title>Climate Clever Clovers: New Paradigm to Reduce the Environmental Footprint of Ruminants by Breeding Low Methanogenic Forages Utilizing Haplotype Variation.</title>
        <authorList>
            <person name="Kaur P."/>
            <person name="Appels R."/>
            <person name="Bayer P.E."/>
            <person name="Keeble-Gagnere G."/>
            <person name="Wang J."/>
            <person name="Hirakawa H."/>
            <person name="Shirasawa K."/>
            <person name="Vercoe P."/>
            <person name="Stefanova K."/>
            <person name="Durmic Z."/>
            <person name="Nichols P."/>
            <person name="Revell C."/>
            <person name="Isobe S.N."/>
            <person name="Edwards D."/>
            <person name="Erskine W."/>
        </authorList>
    </citation>
    <scope>NUCLEOTIDE SEQUENCE [LARGE SCALE GENOMIC DNA]</scope>
    <source>
        <strain evidence="6">cv. Daliak</strain>
    </source>
</reference>
<dbReference type="PANTHER" id="PTHR16088">
    <property type="entry name" value="YY1 ASSOCIATED PROTEIN-RELATED"/>
    <property type="match status" value="1"/>
</dbReference>
<evidence type="ECO:0000256" key="4">
    <source>
        <dbReference type="SAM" id="MobiDB-lite"/>
    </source>
</evidence>
<feature type="compositionally biased region" description="Basic and acidic residues" evidence="4">
    <location>
        <begin position="9"/>
        <end position="18"/>
    </location>
</feature>
<feature type="compositionally biased region" description="Acidic residues" evidence="4">
    <location>
        <begin position="19"/>
        <end position="32"/>
    </location>
</feature>
<feature type="compositionally biased region" description="Polar residues" evidence="4">
    <location>
        <begin position="114"/>
        <end position="132"/>
    </location>
</feature>
<name>A0A2Z6NYG4_TRISU</name>
<dbReference type="OrthoDB" id="49309at2759"/>
<dbReference type="GO" id="GO:0005634">
    <property type="term" value="C:nucleus"/>
    <property type="evidence" value="ECO:0007669"/>
    <property type="project" value="TreeGrafter"/>
</dbReference>
<evidence type="ECO:0000313" key="6">
    <source>
        <dbReference type="Proteomes" id="UP000242715"/>
    </source>
</evidence>
<dbReference type="PANTHER" id="PTHR16088:SF3">
    <property type="entry name" value="GON-4-LIKE PROTEIN"/>
    <property type="match status" value="1"/>
</dbReference>
<evidence type="ECO:0000313" key="5">
    <source>
        <dbReference type="EMBL" id="GAU41950.1"/>
    </source>
</evidence>
<sequence>MATDSNIESAEKTLKPEEDKEEEEEEEEEDVDFNPLFLKETLSDASSSLSSEGDGLDGNVVDSGLGIVSEKVTTNEQICSAVDSEHGEEEIILQPSGMVSQSENDKEKNDELISGTTSNGFRIGEISNTTKSRSTKIDLDNEDAICMRTRARYSLEGFSLDELETFLQETDDEDDLQNADDEEEYKKFLAAVLQGEGDGVSSHENGNPDDDEDNDADFELELEELLESDGDENVAVETRNERDGAGRRPETRQNRRRKSSSQSERKTLGQVSRPLRPILPCWFNGHLASVNGLMPEATPSIQSSASGNGLVNGFTPQQIGQLHCLIHEHVQLLIQVFSLSVLEPSHKQVSSQVQSLLFEMLHKRDEVLASTRIPYPAVCFTPYFSRKPVSNGKSKSIPGQCNTESASTQDAMGVWYPQSHQTSSEGLDGQRSCFQNTDGSVWFPFVRGPVRSILDVAPLNLLRGYVDDINSAAQEFRKRYIESGFDLGIEKEPLFPCLSSVAGANNEVSSRTISGANNRVSSSPGKKQPKKTLAAKLVESTNKSIALVPKEVANSSQRFLAVFNPALFPHKPPPAAVVNRILFTDAEDE</sequence>
<keyword evidence="6" id="KW-1185">Reference proteome</keyword>
<gene>
    <name evidence="5" type="ORF">TSUD_380550</name>
</gene>
<accession>A0A2Z6NYG4</accession>
<feature type="region of interest" description="Disordered" evidence="4">
    <location>
        <begin position="196"/>
        <end position="215"/>
    </location>
</feature>
<feature type="compositionally biased region" description="Basic and acidic residues" evidence="4">
    <location>
        <begin position="238"/>
        <end position="253"/>
    </location>
</feature>
<feature type="region of interest" description="Disordered" evidence="4">
    <location>
        <begin position="94"/>
        <end position="134"/>
    </location>
</feature>
<organism evidence="5 6">
    <name type="scientific">Trifolium subterraneum</name>
    <name type="common">Subterranean clover</name>
    <dbReference type="NCBI Taxonomy" id="3900"/>
    <lineage>
        <taxon>Eukaryota</taxon>
        <taxon>Viridiplantae</taxon>
        <taxon>Streptophyta</taxon>
        <taxon>Embryophyta</taxon>
        <taxon>Tracheophyta</taxon>
        <taxon>Spermatophyta</taxon>
        <taxon>Magnoliopsida</taxon>
        <taxon>eudicotyledons</taxon>
        <taxon>Gunneridae</taxon>
        <taxon>Pentapetalae</taxon>
        <taxon>rosids</taxon>
        <taxon>fabids</taxon>
        <taxon>Fabales</taxon>
        <taxon>Fabaceae</taxon>
        <taxon>Papilionoideae</taxon>
        <taxon>50 kb inversion clade</taxon>
        <taxon>NPAAA clade</taxon>
        <taxon>Hologalegina</taxon>
        <taxon>IRL clade</taxon>
        <taxon>Trifolieae</taxon>
        <taxon>Trifolium</taxon>
    </lineage>
</organism>
<feature type="region of interest" description="Disordered" evidence="4">
    <location>
        <begin position="1"/>
        <end position="58"/>
    </location>
</feature>
<dbReference type="AlphaFoldDB" id="A0A2Z6NYG4"/>
<keyword evidence="2" id="KW-0804">Transcription</keyword>
<dbReference type="EMBL" id="DF973891">
    <property type="protein sequence ID" value="GAU41950.1"/>
    <property type="molecule type" value="Genomic_DNA"/>
</dbReference>
<keyword evidence="1" id="KW-0805">Transcription regulation</keyword>
<dbReference type="Proteomes" id="UP000242715">
    <property type="component" value="Unassembled WGS sequence"/>
</dbReference>
<proteinExistence type="predicted"/>
<dbReference type="GO" id="GO:0006355">
    <property type="term" value="P:regulation of DNA-templated transcription"/>
    <property type="evidence" value="ECO:0007669"/>
    <property type="project" value="TreeGrafter"/>
</dbReference>
<feature type="compositionally biased region" description="Low complexity" evidence="4">
    <location>
        <begin position="43"/>
        <end position="53"/>
    </location>
</feature>
<feature type="region of interest" description="Disordered" evidence="4">
    <location>
        <begin position="225"/>
        <end position="270"/>
    </location>
</feature>
<evidence type="ECO:0000256" key="2">
    <source>
        <dbReference type="ARBA" id="ARBA00023163"/>
    </source>
</evidence>
<dbReference type="InterPro" id="IPR052435">
    <property type="entry name" value="YY1-Transcr_Regul"/>
</dbReference>